<dbReference type="Proteomes" id="UP000215559">
    <property type="component" value="Unassembled WGS sequence"/>
</dbReference>
<dbReference type="AlphaFoldDB" id="A0A235BUN5"/>
<sequence>MLFLPEAVGGERSAASAMLLDITGRKVMELHAGANDIRHLAPGVYFIRNEATAKSAKVVIQR</sequence>
<comment type="caution">
    <text evidence="1">The sequence shown here is derived from an EMBL/GenBank/DDBJ whole genome shotgun (WGS) entry which is preliminary data.</text>
</comment>
<gene>
    <name evidence="1" type="ORF">CH330_04245</name>
</gene>
<accession>A0A235BUN5</accession>
<name>A0A235BUN5_UNCW3</name>
<reference evidence="1 2" key="1">
    <citation type="submission" date="2017-07" db="EMBL/GenBank/DDBJ databases">
        <title>Recovery of genomes from metagenomes via a dereplication, aggregation, and scoring strategy.</title>
        <authorList>
            <person name="Sieber C.M."/>
            <person name="Probst A.J."/>
            <person name="Sharrar A."/>
            <person name="Thomas B.C."/>
            <person name="Hess M."/>
            <person name="Tringe S.G."/>
            <person name="Banfield J.F."/>
        </authorList>
    </citation>
    <scope>NUCLEOTIDE SEQUENCE [LARGE SCALE GENOMIC DNA]</scope>
    <source>
        <strain evidence="1">JGI_Cruoil_03_51_56</strain>
    </source>
</reference>
<protein>
    <recommendedName>
        <fullName evidence="3">Secretion system C-terminal sorting domain-containing protein</fullName>
    </recommendedName>
</protein>
<evidence type="ECO:0008006" key="3">
    <source>
        <dbReference type="Google" id="ProtNLM"/>
    </source>
</evidence>
<evidence type="ECO:0000313" key="2">
    <source>
        <dbReference type="Proteomes" id="UP000215559"/>
    </source>
</evidence>
<organism evidence="1 2">
    <name type="scientific">candidate division WOR-3 bacterium JGI_Cruoil_03_51_56</name>
    <dbReference type="NCBI Taxonomy" id="1973747"/>
    <lineage>
        <taxon>Bacteria</taxon>
        <taxon>Bacteria division WOR-3</taxon>
    </lineage>
</organism>
<proteinExistence type="predicted"/>
<evidence type="ECO:0000313" key="1">
    <source>
        <dbReference type="EMBL" id="OYD15942.1"/>
    </source>
</evidence>
<dbReference type="EMBL" id="NOZP01000079">
    <property type="protein sequence ID" value="OYD15942.1"/>
    <property type="molecule type" value="Genomic_DNA"/>
</dbReference>